<evidence type="ECO:0000313" key="7">
    <source>
        <dbReference type="EMBL" id="KAB5584650.1"/>
    </source>
</evidence>
<feature type="transmembrane region" description="Helical" evidence="6">
    <location>
        <begin position="48"/>
        <end position="69"/>
    </location>
</feature>
<dbReference type="AlphaFoldDB" id="A0A5N5PY50"/>
<proteinExistence type="inferred from homology"/>
<gene>
    <name evidence="7" type="ORF">PHYPO_G00109940</name>
</gene>
<evidence type="ECO:0000256" key="2">
    <source>
        <dbReference type="ARBA" id="ARBA00009565"/>
    </source>
</evidence>
<organism evidence="7 8">
    <name type="scientific">Pangasianodon hypophthalmus</name>
    <name type="common">Striped catfish</name>
    <name type="synonym">Helicophagus hypophthalmus</name>
    <dbReference type="NCBI Taxonomy" id="310915"/>
    <lineage>
        <taxon>Eukaryota</taxon>
        <taxon>Metazoa</taxon>
        <taxon>Chordata</taxon>
        <taxon>Craniata</taxon>
        <taxon>Vertebrata</taxon>
        <taxon>Euteleostomi</taxon>
        <taxon>Actinopterygii</taxon>
        <taxon>Neopterygii</taxon>
        <taxon>Teleostei</taxon>
        <taxon>Ostariophysi</taxon>
        <taxon>Siluriformes</taxon>
        <taxon>Pangasiidae</taxon>
        <taxon>Pangasianodon</taxon>
    </lineage>
</organism>
<dbReference type="InterPro" id="IPR007237">
    <property type="entry name" value="CD20-like"/>
</dbReference>
<evidence type="ECO:0000256" key="1">
    <source>
        <dbReference type="ARBA" id="ARBA00004141"/>
    </source>
</evidence>
<feature type="transmembrane region" description="Helical" evidence="6">
    <location>
        <begin position="115"/>
        <end position="135"/>
    </location>
</feature>
<keyword evidence="4 6" id="KW-1133">Transmembrane helix</keyword>
<reference evidence="7 8" key="1">
    <citation type="submission" date="2019-06" db="EMBL/GenBank/DDBJ databases">
        <title>A chromosome-scale genome assembly of the striped catfish, Pangasianodon hypophthalmus.</title>
        <authorList>
            <person name="Wen M."/>
            <person name="Zahm M."/>
            <person name="Roques C."/>
            <person name="Cabau C."/>
            <person name="Klopp C."/>
            <person name="Donnadieu C."/>
            <person name="Jouanno E."/>
            <person name="Avarre J.-C."/>
            <person name="Campet M."/>
            <person name="Ha T.T.T."/>
            <person name="Dugue R."/>
            <person name="Lampietro C."/>
            <person name="Louis A."/>
            <person name="Herpin A."/>
            <person name="Echchiki A."/>
            <person name="Berthelot C."/>
            <person name="Parey E."/>
            <person name="Roest-Crollius H."/>
            <person name="Braasch I."/>
            <person name="Postlethwait J."/>
            <person name="Bobe J."/>
            <person name="Montfort J."/>
            <person name="Bouchez O."/>
            <person name="Begum T."/>
            <person name="Schartl M."/>
            <person name="Guiguen Y."/>
        </authorList>
    </citation>
    <scope>NUCLEOTIDE SEQUENCE [LARGE SCALE GENOMIC DNA]</scope>
    <source>
        <strain evidence="7 8">Indonesia</strain>
        <tissue evidence="7">Blood</tissue>
    </source>
</reference>
<feature type="transmembrane region" description="Helical" evidence="6">
    <location>
        <begin position="147"/>
        <end position="171"/>
    </location>
</feature>
<feature type="transmembrane region" description="Helical" evidence="6">
    <location>
        <begin position="76"/>
        <end position="95"/>
    </location>
</feature>
<comment type="caution">
    <text evidence="7">The sequence shown here is derived from an EMBL/GenBank/DDBJ whole genome shotgun (WGS) entry which is preliminary data.</text>
</comment>
<dbReference type="InterPro" id="IPR030417">
    <property type="entry name" value="MS4A"/>
</dbReference>
<evidence type="ECO:0000256" key="3">
    <source>
        <dbReference type="ARBA" id="ARBA00022692"/>
    </source>
</evidence>
<keyword evidence="8" id="KW-1185">Reference proteome</keyword>
<evidence type="ECO:0000256" key="6">
    <source>
        <dbReference type="SAM" id="Phobius"/>
    </source>
</evidence>
<keyword evidence="5 6" id="KW-0472">Membrane</keyword>
<dbReference type="Proteomes" id="UP000327468">
    <property type="component" value="Chromosome 2"/>
</dbReference>
<name>A0A5N5PY50_PANHP</name>
<comment type="subcellular location">
    <subcellularLocation>
        <location evidence="1">Membrane</location>
        <topology evidence="1">Multi-pass membrane protein</topology>
    </subcellularLocation>
</comment>
<protein>
    <submittedName>
        <fullName evidence="7">Uncharacterized protein</fullName>
    </submittedName>
</protein>
<dbReference type="PANTHER" id="PTHR23320">
    <property type="entry name" value="MEMBRANE-SPANNING 4-DOMAINS SUBFAMILY A MS4A -RELATED"/>
    <property type="match status" value="1"/>
</dbReference>
<dbReference type="PANTHER" id="PTHR23320:SF128">
    <property type="entry name" value="MEMBRANE-SPANNING 4-DOMAINS SUBFAMILY A MEMBER 4A"/>
    <property type="match status" value="1"/>
</dbReference>
<comment type="similarity">
    <text evidence="2">Belongs to the MS4A family.</text>
</comment>
<evidence type="ECO:0000256" key="5">
    <source>
        <dbReference type="ARBA" id="ARBA00023136"/>
    </source>
</evidence>
<evidence type="ECO:0000256" key="4">
    <source>
        <dbReference type="ARBA" id="ARBA00022989"/>
    </source>
</evidence>
<dbReference type="GO" id="GO:0016020">
    <property type="term" value="C:membrane"/>
    <property type="evidence" value="ECO:0007669"/>
    <property type="project" value="UniProtKB-SubCell"/>
</dbReference>
<dbReference type="Pfam" id="PF04103">
    <property type="entry name" value="CD20"/>
    <property type="match status" value="1"/>
</dbReference>
<keyword evidence="3 6" id="KW-0812">Transmembrane</keyword>
<dbReference type="EMBL" id="VFJC01000003">
    <property type="protein sequence ID" value="KAB5584650.1"/>
    <property type="molecule type" value="Genomic_DNA"/>
</dbReference>
<evidence type="ECO:0000313" key="8">
    <source>
        <dbReference type="Proteomes" id="UP000327468"/>
    </source>
</evidence>
<sequence>MSGGFTIVTYVNPLPMGQTPPAGSGTGNASTPPILGFLKGHPKALGTVQIMIGVVTFLFGIVLAVHWYIPASVISGIVYWGSPIYIIAGSLSVAAEPKLHPCVVKGSLGMNVVSIIVSATAIIILVIDCFVQLLHEDSSREVTMVKIGISGVLAVLSLLQFIISICISVFACKATCCTEPMVPVVTIAHPAHVSPQVINGDMGSPPAYSNEESQPSN</sequence>
<accession>A0A5N5PY50</accession>